<protein>
    <recommendedName>
        <fullName evidence="1">Tli3-like domain-containing protein</fullName>
    </recommendedName>
</protein>
<dbReference type="AlphaFoldDB" id="A0ABD7EC22"/>
<dbReference type="InterPro" id="IPR057562">
    <property type="entry name" value="Tli3-like_dom"/>
</dbReference>
<dbReference type="Pfam" id="PF24316">
    <property type="entry name" value="Tli3"/>
    <property type="match status" value="1"/>
</dbReference>
<proteinExistence type="predicted"/>
<gene>
    <name evidence="2" type="ORF">JRC44_07240</name>
</gene>
<name>A0ABD7EC22_ESCAL</name>
<accession>A0ABD7EC22</accession>
<reference evidence="2 3" key="1">
    <citation type="submission" date="2021-03" db="EMBL/GenBank/DDBJ databases">
        <title>Comparative genomics of Chinese and international isolates of Escherichia albertii: population structure and evolution of virulence and antimicrobial resistance.</title>
        <authorList>
            <person name="Wang H."/>
            <person name="Xiong Y."/>
            <person name="Luo L."/>
        </authorList>
    </citation>
    <scope>NUCLEOTIDE SEQUENCE [LARGE SCALE GENOMIC DNA]</scope>
    <source>
        <strain evidence="2 3">Sample 165</strain>
    </source>
</reference>
<evidence type="ECO:0000259" key="1">
    <source>
        <dbReference type="Pfam" id="PF24316"/>
    </source>
</evidence>
<dbReference type="EMBL" id="CP070296">
    <property type="protein sequence ID" value="QST74866.1"/>
    <property type="molecule type" value="Genomic_DNA"/>
</dbReference>
<sequence>MKNSVLMISLLFFSFDIYGGNNIAPPAKYMSPNALPLQVVYRFDDHRYIILTGEKRHYDGVDYCSGQYWYTDTQKNIFSRVGDMRDHEWVNDIRGHSTQFSITPSYDSPLPENITFIHDSEKYIFVPLGGDPHKKDKKGRLIYEYGEVTMSSDYGATWENINLSVEPATSDTRLTFHDGQLFIDDRDGFYLSQIPIHSFFMYYYDYHSRNNDINLPGNVPAIKNYRGWDHMQCSENAKLSVEEVERFQQDRQRSWNSWGRKGDEKNNK</sequence>
<dbReference type="RefSeq" id="WP_025238610.1">
    <property type="nucleotide sequence ID" value="NZ_CP030787.2"/>
</dbReference>
<evidence type="ECO:0000313" key="3">
    <source>
        <dbReference type="Proteomes" id="UP000663211"/>
    </source>
</evidence>
<organism evidence="2 3">
    <name type="scientific">Escherichia albertii</name>
    <dbReference type="NCBI Taxonomy" id="208962"/>
    <lineage>
        <taxon>Bacteria</taxon>
        <taxon>Pseudomonadati</taxon>
        <taxon>Pseudomonadota</taxon>
        <taxon>Gammaproteobacteria</taxon>
        <taxon>Enterobacterales</taxon>
        <taxon>Enterobacteriaceae</taxon>
        <taxon>Escherichia</taxon>
    </lineage>
</organism>
<feature type="domain" description="Tli3-like" evidence="1">
    <location>
        <begin position="35"/>
        <end position="164"/>
    </location>
</feature>
<dbReference type="Proteomes" id="UP000663211">
    <property type="component" value="Chromosome"/>
</dbReference>
<evidence type="ECO:0000313" key="2">
    <source>
        <dbReference type="EMBL" id="QST74866.1"/>
    </source>
</evidence>